<dbReference type="GO" id="GO:0004478">
    <property type="term" value="F:methionine adenosyltransferase activity"/>
    <property type="evidence" value="ECO:0007669"/>
    <property type="project" value="UniProtKB-EC"/>
</dbReference>
<dbReference type="InterPro" id="IPR042543">
    <property type="entry name" value="AdoMet_synthase_2"/>
</dbReference>
<dbReference type="AlphaFoldDB" id="V6AUY6"/>
<protein>
    <submittedName>
        <fullName evidence="1">S-adenosylmethionine synthase</fullName>
        <ecNumber evidence="1">2.5.1.6</ecNumber>
    </submittedName>
</protein>
<keyword evidence="1" id="KW-0808">Transferase</keyword>
<accession>V6AUY6</accession>
<evidence type="ECO:0000313" key="1">
    <source>
        <dbReference type="EMBL" id="CDI06354.1"/>
    </source>
</evidence>
<dbReference type="Proteomes" id="UP000018159">
    <property type="component" value="Unassembled WGS sequence"/>
</dbReference>
<dbReference type="Gene3D" id="3.30.300.340">
    <property type="entry name" value="S-adenosylmethionine synthetase, N-terminal domain"/>
    <property type="match status" value="1"/>
</dbReference>
<dbReference type="Pfam" id="PF01941">
    <property type="entry name" value="AdoMet_Synthase"/>
    <property type="match status" value="1"/>
</dbReference>
<dbReference type="Gene3D" id="3.30.300.280">
    <property type="entry name" value="S-adenosylmethionine synthetase, C-terminal domain"/>
    <property type="match status" value="1"/>
</dbReference>
<reference evidence="1 2" key="1">
    <citation type="journal article" date="2013" name="PLoS ONE">
        <title>Enrichment and Genome Sequence of the Group I.1a Ammonia-Oxidizing Archaeon ?Ca. Nitrosotenuis uzonensis? Representing a Clade Globally.</title>
        <authorList>
            <person name="Lebedeva E.V."/>
            <person name="Hatzenpichler R."/>
            <person name="Pelletier E."/>
            <person name="Schuster N."/>
            <person name="Hauzmayer S."/>
            <person name="Bulaev A."/>
            <person name="Grigor'eva N.V."/>
            <person name="Galushko A."/>
            <person name="Schmid M."/>
            <person name="Palatinszky M."/>
            <person name="Le Paslier D."/>
            <person name="Daims H."/>
            <person name="Wagner M."/>
        </authorList>
    </citation>
    <scope>NUCLEOTIDE SEQUENCE [LARGE SCALE GENOMIC DNA]</scope>
    <source>
        <strain evidence="1 2">N4</strain>
    </source>
</reference>
<dbReference type="OrthoDB" id="204488at2157"/>
<evidence type="ECO:0000313" key="2">
    <source>
        <dbReference type="Proteomes" id="UP000018159"/>
    </source>
</evidence>
<name>V6AUY6_9ARCH</name>
<dbReference type="PANTHER" id="PTHR36697">
    <property type="entry name" value="S-ADENOSYLMETHIONINE SYNTHASE"/>
    <property type="match status" value="1"/>
</dbReference>
<dbReference type="InterPro" id="IPR042544">
    <property type="entry name" value="AdoMet_synthase_3"/>
</dbReference>
<sequence length="400" mass="44567">MSEQIFVETTKATPTFKKQFEIVERKGIGHPDTICDLVMDKVSIELSKLYLKETGIIQHHNLDKTMLVAGQTENRFGGGSVLKPMKLIMGDRVTILSDDHRVPIGDFMITTAKSWFENNLRNVNEHVEFALEIGQSSKELRSIFEGSKTVASNDTSALVGYAPFTKTESVVLETERYINSKKFKDEFPFAGEDVKIMGFRNGQWLDLTVAVAFVDRYVDSVDDYFAKKHRILEAIIEHASEKTDLNIHGAINCLDDKGRGIDGTYLTVLGTSADNADSGEVGRGNKANQVISISRPAGAEAIAGKNPVSHIGKIYNTLSFKLANDIQQQVPDIEEVFVWMYNIIGRPVNDPKAVVVQPLTKNNSELDTSEQAQIREIISSGLEKMDQFCRKLLYDETPIA</sequence>
<dbReference type="EC" id="2.5.1.6" evidence="1"/>
<proteinExistence type="predicted"/>
<keyword evidence="2" id="KW-1185">Reference proteome</keyword>
<comment type="caution">
    <text evidence="1">The sequence shown here is derived from an EMBL/GenBank/DDBJ whole genome shotgun (WGS) entry which is preliminary data.</text>
</comment>
<organism evidence="1 2">
    <name type="scientific">Candidatus Nitrosotenuis uzonensis</name>
    <dbReference type="NCBI Taxonomy" id="1407055"/>
    <lineage>
        <taxon>Archaea</taxon>
        <taxon>Nitrososphaerota</taxon>
        <taxon>Candidatus Nitrosotenuis</taxon>
    </lineage>
</organism>
<dbReference type="Gene3D" id="3.30.300.10">
    <property type="match status" value="1"/>
</dbReference>
<dbReference type="RefSeq" id="WP_081844904.1">
    <property type="nucleotide sequence ID" value="NZ_CBTY010000009.1"/>
</dbReference>
<dbReference type="InterPro" id="IPR027790">
    <property type="entry name" value="AdoMet_synthase_2_family"/>
</dbReference>
<dbReference type="EMBL" id="CBTY010000009">
    <property type="protein sequence ID" value="CDI06354.1"/>
    <property type="molecule type" value="Genomic_DNA"/>
</dbReference>
<gene>
    <name evidence="1" type="primary">mat</name>
    <name evidence="1" type="ORF">NITUZ_40520</name>
</gene>
<dbReference type="PANTHER" id="PTHR36697:SF1">
    <property type="entry name" value="S-ADENOSYLMETHIONINE SYNTHASE"/>
    <property type="match status" value="1"/>
</dbReference>
<dbReference type="STRING" id="1407055.NITUZ_40520"/>